<keyword evidence="3" id="KW-0804">Transcription</keyword>
<evidence type="ECO:0000313" key="7">
    <source>
        <dbReference type="Proteomes" id="UP000538196"/>
    </source>
</evidence>
<dbReference type="RefSeq" id="WP_021759682.1">
    <property type="nucleotide sequence ID" value="NZ_JACHVP010000001.1"/>
</dbReference>
<dbReference type="PRINTS" id="PR00455">
    <property type="entry name" value="HTHTETR"/>
</dbReference>
<dbReference type="InterPro" id="IPR009057">
    <property type="entry name" value="Homeodomain-like_sf"/>
</dbReference>
<dbReference type="PANTHER" id="PTHR30055">
    <property type="entry name" value="HTH-TYPE TRANSCRIPTIONAL REGULATOR RUTR"/>
    <property type="match status" value="1"/>
</dbReference>
<dbReference type="Gene3D" id="1.10.357.10">
    <property type="entry name" value="Tetracycline Repressor, domain 2"/>
    <property type="match status" value="1"/>
</dbReference>
<feature type="domain" description="HTH tetR-type" evidence="5">
    <location>
        <begin position="19"/>
        <end position="78"/>
    </location>
</feature>
<evidence type="ECO:0000259" key="5">
    <source>
        <dbReference type="PROSITE" id="PS50977"/>
    </source>
</evidence>
<dbReference type="Pfam" id="PF00440">
    <property type="entry name" value="TetR_N"/>
    <property type="match status" value="1"/>
</dbReference>
<dbReference type="PANTHER" id="PTHR30055:SF234">
    <property type="entry name" value="HTH-TYPE TRANSCRIPTIONAL REGULATOR BETI"/>
    <property type="match status" value="1"/>
</dbReference>
<dbReference type="PROSITE" id="PS50977">
    <property type="entry name" value="HTH_TETR_2"/>
    <property type="match status" value="1"/>
</dbReference>
<dbReference type="GO" id="GO:0003700">
    <property type="term" value="F:DNA-binding transcription factor activity"/>
    <property type="evidence" value="ECO:0007669"/>
    <property type="project" value="TreeGrafter"/>
</dbReference>
<evidence type="ECO:0000313" key="6">
    <source>
        <dbReference type="EMBL" id="MBB2965518.1"/>
    </source>
</evidence>
<evidence type="ECO:0000256" key="1">
    <source>
        <dbReference type="ARBA" id="ARBA00023015"/>
    </source>
</evidence>
<dbReference type="Pfam" id="PF21597">
    <property type="entry name" value="TetR_C_43"/>
    <property type="match status" value="1"/>
</dbReference>
<dbReference type="InterPro" id="IPR049445">
    <property type="entry name" value="TetR_SbtR-like_C"/>
</dbReference>
<dbReference type="InterPro" id="IPR001647">
    <property type="entry name" value="HTH_TetR"/>
</dbReference>
<evidence type="ECO:0000256" key="2">
    <source>
        <dbReference type="ARBA" id="ARBA00023125"/>
    </source>
</evidence>
<accession>A0A7W4USK8</accession>
<keyword evidence="7" id="KW-1185">Reference proteome</keyword>
<name>A0A7W4USK8_LEIAQ</name>
<dbReference type="Proteomes" id="UP000538196">
    <property type="component" value="Unassembled WGS sequence"/>
</dbReference>
<dbReference type="InterPro" id="IPR036271">
    <property type="entry name" value="Tet_transcr_reg_TetR-rel_C_sf"/>
</dbReference>
<comment type="caution">
    <text evidence="6">The sequence shown here is derived from an EMBL/GenBank/DDBJ whole genome shotgun (WGS) entry which is preliminary data.</text>
</comment>
<keyword evidence="2 4" id="KW-0238">DNA-binding</keyword>
<dbReference type="GO" id="GO:0000976">
    <property type="term" value="F:transcription cis-regulatory region binding"/>
    <property type="evidence" value="ECO:0007669"/>
    <property type="project" value="TreeGrafter"/>
</dbReference>
<keyword evidence="1" id="KW-0805">Transcription regulation</keyword>
<feature type="DNA-binding region" description="H-T-H motif" evidence="4">
    <location>
        <begin position="41"/>
        <end position="60"/>
    </location>
</feature>
<dbReference type="InterPro" id="IPR050109">
    <property type="entry name" value="HTH-type_TetR-like_transc_reg"/>
</dbReference>
<dbReference type="AlphaFoldDB" id="A0A7W4USK8"/>
<reference evidence="6 7" key="1">
    <citation type="submission" date="2020-08" db="EMBL/GenBank/DDBJ databases">
        <title>Sequencing the genomes of 1000 actinobacteria strains.</title>
        <authorList>
            <person name="Klenk H.-P."/>
        </authorList>
    </citation>
    <scope>NUCLEOTIDE SEQUENCE [LARGE SCALE GENOMIC DNA]</scope>
    <source>
        <strain evidence="6 7">DSM 20146</strain>
    </source>
</reference>
<dbReference type="SUPFAM" id="SSF48498">
    <property type="entry name" value="Tetracyclin repressor-like, C-terminal domain"/>
    <property type="match status" value="1"/>
</dbReference>
<organism evidence="6 7">
    <name type="scientific">Leifsonia aquatica</name>
    <name type="common">Corynebacterium aquaticum</name>
    <dbReference type="NCBI Taxonomy" id="144185"/>
    <lineage>
        <taxon>Bacteria</taxon>
        <taxon>Bacillati</taxon>
        <taxon>Actinomycetota</taxon>
        <taxon>Actinomycetes</taxon>
        <taxon>Micrococcales</taxon>
        <taxon>Microbacteriaceae</taxon>
        <taxon>Leifsonia</taxon>
    </lineage>
</organism>
<protein>
    <submittedName>
        <fullName evidence="6">AcrR family transcriptional regulator</fullName>
    </submittedName>
</protein>
<evidence type="ECO:0000256" key="4">
    <source>
        <dbReference type="PROSITE-ProRule" id="PRU00335"/>
    </source>
</evidence>
<dbReference type="EMBL" id="JACHVP010000001">
    <property type="protein sequence ID" value="MBB2965518.1"/>
    <property type="molecule type" value="Genomic_DNA"/>
</dbReference>
<gene>
    <name evidence="6" type="ORF">FHX33_000250</name>
</gene>
<dbReference type="SUPFAM" id="SSF46689">
    <property type="entry name" value="Homeodomain-like"/>
    <property type="match status" value="1"/>
</dbReference>
<proteinExistence type="predicted"/>
<evidence type="ECO:0000256" key="3">
    <source>
        <dbReference type="ARBA" id="ARBA00023163"/>
    </source>
</evidence>
<sequence length="195" mass="20511">MSSPETATTRSRAPRADAARNRALLVDAARAAFAAGGEQVSLEAIARDAGVGIGTLYRNFPTREDLVAAVYASELDAVIAVADDLHDARPADVALRTWLDRYAAFVMTKRGMAESLRAGALADAANTAHTRERVNGAIGAFLHAGAETGVLRGDLATDDVTTALVGLFLATRDVADEAQIARLLDLLVDGLRTRP</sequence>